<sequence length="600" mass="62911">MDLQTRRGLILLGLFLQYFQGSAQTSTLTGVSDACYSSMTSYVGSLDISTILADPTSFLSDTTGFETLCSQCSQTELASLYDSQLFIDAQCPENSVDDIYLLVTSVLQYGCLNPDGEYCAVSIQTALTDSGLLDQLTAVGGDFASIDSSAFDLPTLCSALQGSGCCWASFLELVTTMLDAACQDTSALSSIQSLLSLGCATPAWLGGGGASLSGSCSSYTPVSLAACGIDTSNVLGTNCASGTSIDADCSNVCEAVMCSAESSTSQNLTALMTFAEELSAQYSLDGELSSDQKQVAAGDLNETLRSILGSDAATYVGEMSAAVYYQGSPEATCIQSPEDPGPQTDVEGQRVSVTTVSGPSDLSWAYDLADFRAADLCGFLPGVYELLAVVELVGDAGTNLWNATIPAPTTAPIANPTAVPIATLRMTSQTTFDSVFTEVQLADLEADPTFNSAFRADYRDTVARSAGVDLAKVIITAISDVTSVSRRSLLAAGITVETAVDFDESESNQLEEFQELLQTPEAVFTGEVWSEEYGVPEVSNIEVVDLSDTFSPPPRAENTDEATSTSSGAGVLTAEIHMLKYTFTSSTVALMICGFVMVYL</sequence>
<organism evidence="2 3">
    <name type="scientific">Cymbomonas tetramitiformis</name>
    <dbReference type="NCBI Taxonomy" id="36881"/>
    <lineage>
        <taxon>Eukaryota</taxon>
        <taxon>Viridiplantae</taxon>
        <taxon>Chlorophyta</taxon>
        <taxon>Pyramimonadophyceae</taxon>
        <taxon>Pyramimonadales</taxon>
        <taxon>Pyramimonadaceae</taxon>
        <taxon>Cymbomonas</taxon>
    </lineage>
</organism>
<dbReference type="Proteomes" id="UP001190700">
    <property type="component" value="Unassembled WGS sequence"/>
</dbReference>
<comment type="caution">
    <text evidence="2">The sequence shown here is derived from an EMBL/GenBank/DDBJ whole genome shotgun (WGS) entry which is preliminary data.</text>
</comment>
<gene>
    <name evidence="2" type="ORF">CYMTET_41379</name>
</gene>
<accession>A0AAE0C801</accession>
<reference evidence="2 3" key="1">
    <citation type="journal article" date="2015" name="Genome Biol. Evol.">
        <title>Comparative Genomics of a Bacterivorous Green Alga Reveals Evolutionary Causalities and Consequences of Phago-Mixotrophic Mode of Nutrition.</title>
        <authorList>
            <person name="Burns J.A."/>
            <person name="Paasch A."/>
            <person name="Narechania A."/>
            <person name="Kim E."/>
        </authorList>
    </citation>
    <scope>NUCLEOTIDE SEQUENCE [LARGE SCALE GENOMIC DNA]</scope>
    <source>
        <strain evidence="2 3">PLY_AMNH</strain>
    </source>
</reference>
<keyword evidence="1" id="KW-0732">Signal</keyword>
<evidence type="ECO:0000313" key="3">
    <source>
        <dbReference type="Proteomes" id="UP001190700"/>
    </source>
</evidence>
<proteinExistence type="predicted"/>
<name>A0AAE0C801_9CHLO</name>
<protein>
    <submittedName>
        <fullName evidence="2">Uncharacterized protein</fullName>
    </submittedName>
</protein>
<dbReference type="AlphaFoldDB" id="A0AAE0C801"/>
<keyword evidence="3" id="KW-1185">Reference proteome</keyword>
<feature type="chain" id="PRO_5042074080" evidence="1">
    <location>
        <begin position="24"/>
        <end position="600"/>
    </location>
</feature>
<evidence type="ECO:0000256" key="1">
    <source>
        <dbReference type="SAM" id="SignalP"/>
    </source>
</evidence>
<feature type="signal peptide" evidence="1">
    <location>
        <begin position="1"/>
        <end position="23"/>
    </location>
</feature>
<evidence type="ECO:0000313" key="2">
    <source>
        <dbReference type="EMBL" id="KAK3249185.1"/>
    </source>
</evidence>
<dbReference type="EMBL" id="LGRX02027567">
    <property type="protein sequence ID" value="KAK3249185.1"/>
    <property type="molecule type" value="Genomic_DNA"/>
</dbReference>